<keyword evidence="3" id="KW-1185">Reference proteome</keyword>
<name>A0AAD2G4E5_9STRA</name>
<dbReference type="Proteomes" id="UP001295423">
    <property type="component" value="Unassembled WGS sequence"/>
</dbReference>
<organism evidence="2 3">
    <name type="scientific">Cylindrotheca closterium</name>
    <dbReference type="NCBI Taxonomy" id="2856"/>
    <lineage>
        <taxon>Eukaryota</taxon>
        <taxon>Sar</taxon>
        <taxon>Stramenopiles</taxon>
        <taxon>Ochrophyta</taxon>
        <taxon>Bacillariophyta</taxon>
        <taxon>Bacillariophyceae</taxon>
        <taxon>Bacillariophycidae</taxon>
        <taxon>Bacillariales</taxon>
        <taxon>Bacillariaceae</taxon>
        <taxon>Cylindrotheca</taxon>
    </lineage>
</organism>
<feature type="compositionally biased region" description="Basic and acidic residues" evidence="1">
    <location>
        <begin position="26"/>
        <end position="40"/>
    </location>
</feature>
<proteinExistence type="predicted"/>
<gene>
    <name evidence="2" type="ORF">CYCCA115_LOCUS19565</name>
</gene>
<accession>A0AAD2G4E5</accession>
<dbReference type="EMBL" id="CAKOGP040002097">
    <property type="protein sequence ID" value="CAJ1962183.1"/>
    <property type="molecule type" value="Genomic_DNA"/>
</dbReference>
<reference evidence="2" key="1">
    <citation type="submission" date="2023-08" db="EMBL/GenBank/DDBJ databases">
        <authorList>
            <person name="Audoor S."/>
            <person name="Bilcke G."/>
        </authorList>
    </citation>
    <scope>NUCLEOTIDE SEQUENCE</scope>
</reference>
<dbReference type="AlphaFoldDB" id="A0AAD2G4E5"/>
<evidence type="ECO:0000313" key="3">
    <source>
        <dbReference type="Proteomes" id="UP001295423"/>
    </source>
</evidence>
<protein>
    <submittedName>
        <fullName evidence="2">Uncharacterized protein</fullName>
    </submittedName>
</protein>
<comment type="caution">
    <text evidence="2">The sequence shown here is derived from an EMBL/GenBank/DDBJ whole genome shotgun (WGS) entry which is preliminary data.</text>
</comment>
<sequence>MFSDPVKEKQTKNNTRFTFSCPRAKRATEKDAPLDGKPQRDSTTARVHDIGDLCRFQIIVHFHHHTKRWYLQLDAGHNFLHANHHKGLNRIRKFRHDLPLQMLETASNMLSHGTPTTHVRALAQTLTDVNLPTKAFTRILNETKAFTLILEKSLHNGLRGIFSPFSPHGECNTPGQMLLDWLCIHPDLDL</sequence>
<feature type="compositionally biased region" description="Basic and acidic residues" evidence="1">
    <location>
        <begin position="1"/>
        <end position="11"/>
    </location>
</feature>
<feature type="region of interest" description="Disordered" evidence="1">
    <location>
        <begin position="1"/>
        <end position="44"/>
    </location>
</feature>
<evidence type="ECO:0000313" key="2">
    <source>
        <dbReference type="EMBL" id="CAJ1962183.1"/>
    </source>
</evidence>
<evidence type="ECO:0000256" key="1">
    <source>
        <dbReference type="SAM" id="MobiDB-lite"/>
    </source>
</evidence>